<dbReference type="Gene3D" id="3.40.50.1820">
    <property type="entry name" value="alpha/beta hydrolase"/>
    <property type="match status" value="1"/>
</dbReference>
<dbReference type="STRING" id="490188.SAMN04488068_1658"/>
<proteinExistence type="predicted"/>
<dbReference type="InterPro" id="IPR029058">
    <property type="entry name" value="AB_hydrolase_fold"/>
</dbReference>
<evidence type="ECO:0008006" key="4">
    <source>
        <dbReference type="Google" id="ProtNLM"/>
    </source>
</evidence>
<dbReference type="OrthoDB" id="7247356at2"/>
<evidence type="ECO:0000313" key="3">
    <source>
        <dbReference type="Proteomes" id="UP000199758"/>
    </source>
</evidence>
<dbReference type="SUPFAM" id="SSF53474">
    <property type="entry name" value="alpha/beta-Hydrolases"/>
    <property type="match status" value="1"/>
</dbReference>
<name>A0A1M5N6V2_9GAMM</name>
<feature type="region of interest" description="Disordered" evidence="1">
    <location>
        <begin position="309"/>
        <end position="380"/>
    </location>
</feature>
<feature type="compositionally biased region" description="Basic and acidic residues" evidence="1">
    <location>
        <begin position="370"/>
        <end position="380"/>
    </location>
</feature>
<reference evidence="2 3" key="1">
    <citation type="submission" date="2016-11" db="EMBL/GenBank/DDBJ databases">
        <authorList>
            <person name="Jaros S."/>
            <person name="Januszkiewicz K."/>
            <person name="Wedrychowicz H."/>
        </authorList>
    </citation>
    <scope>NUCLEOTIDE SEQUENCE [LARGE SCALE GENOMIC DNA]</scope>
    <source>
        <strain evidence="2 3">CGMCC 1.7049</strain>
    </source>
</reference>
<protein>
    <recommendedName>
        <fullName evidence="4">Alpha/beta hydrolase family protein</fullName>
    </recommendedName>
</protein>
<dbReference type="AlphaFoldDB" id="A0A1M5N6V2"/>
<dbReference type="EMBL" id="FQWZ01000003">
    <property type="protein sequence ID" value="SHG85197.1"/>
    <property type="molecule type" value="Genomic_DNA"/>
</dbReference>
<feature type="compositionally biased region" description="Basic and acidic residues" evidence="1">
    <location>
        <begin position="347"/>
        <end position="363"/>
    </location>
</feature>
<dbReference type="Proteomes" id="UP000199758">
    <property type="component" value="Unassembled WGS sequence"/>
</dbReference>
<accession>A0A1M5N6V2</accession>
<sequence length="380" mass="41841">MPHPPETLYSSNALDVVAYKQEASADAKPLIVISFQPRGSLAAKEPWGATFLLEAGYAVVGIQPKQNHWYQPLLRAEVRSAIRSAIDAYFPEDYSRLTYGSSMGAYAALRFAADLGATKAFALSPPARTKVWARWQNDVETEIDPVSADSVLPDSHVLIAYDPMLTRPRLGPPDAIDARNFRSALISRSTVDMLECPNFGHPVTKGLSDRRQLKSIFLAFADESRVLRPDLNEETDLGHKELRTRVRNLLLANQAPKAVDLVLKNQALTLRHKKVGRIALLALRKVGHSGPLMQELTQKFGASTGTIEISTATPAPAKPRPKKLQAGEAKTRDKSPGSEASKPPRLQAKDKAQLRLARQAERKAARRAARKDDKRGRKPA</sequence>
<gene>
    <name evidence="2" type="ORF">SAMN04488068_1658</name>
</gene>
<evidence type="ECO:0000313" key="2">
    <source>
        <dbReference type="EMBL" id="SHG85197.1"/>
    </source>
</evidence>
<keyword evidence="3" id="KW-1185">Reference proteome</keyword>
<dbReference type="RefSeq" id="WP_072896391.1">
    <property type="nucleotide sequence ID" value="NZ_FQWZ01000003.1"/>
</dbReference>
<evidence type="ECO:0000256" key="1">
    <source>
        <dbReference type="SAM" id="MobiDB-lite"/>
    </source>
</evidence>
<organism evidence="2 3">
    <name type="scientific">Hydrocarboniphaga daqingensis</name>
    <dbReference type="NCBI Taxonomy" id="490188"/>
    <lineage>
        <taxon>Bacteria</taxon>
        <taxon>Pseudomonadati</taxon>
        <taxon>Pseudomonadota</taxon>
        <taxon>Gammaproteobacteria</taxon>
        <taxon>Nevskiales</taxon>
        <taxon>Nevskiaceae</taxon>
        <taxon>Hydrocarboniphaga</taxon>
    </lineage>
</organism>